<organism evidence="2 3">
    <name type="scientific">Morella rubra</name>
    <name type="common">Chinese bayberry</name>
    <dbReference type="NCBI Taxonomy" id="262757"/>
    <lineage>
        <taxon>Eukaryota</taxon>
        <taxon>Viridiplantae</taxon>
        <taxon>Streptophyta</taxon>
        <taxon>Embryophyta</taxon>
        <taxon>Tracheophyta</taxon>
        <taxon>Spermatophyta</taxon>
        <taxon>Magnoliopsida</taxon>
        <taxon>eudicotyledons</taxon>
        <taxon>Gunneridae</taxon>
        <taxon>Pentapetalae</taxon>
        <taxon>rosids</taxon>
        <taxon>fabids</taxon>
        <taxon>Fagales</taxon>
        <taxon>Myricaceae</taxon>
        <taxon>Morella</taxon>
    </lineage>
</organism>
<sequence length="69" mass="7107">MMAEAWDQLQNQNVANPNPDQVPPTFPISSHASRKTFHDNVDGEDNGVGGNADSAGADGAGASAELAKN</sequence>
<reference evidence="2 3" key="1">
    <citation type="journal article" date="2019" name="Plant Biotechnol. J.">
        <title>The red bayberry genome and genetic basis of sex determination.</title>
        <authorList>
            <person name="Jia H.M."/>
            <person name="Jia H.J."/>
            <person name="Cai Q.L."/>
            <person name="Wang Y."/>
            <person name="Zhao H.B."/>
            <person name="Yang W.F."/>
            <person name="Wang G.Y."/>
            <person name="Li Y.H."/>
            <person name="Zhan D.L."/>
            <person name="Shen Y.T."/>
            <person name="Niu Q.F."/>
            <person name="Chang L."/>
            <person name="Qiu J."/>
            <person name="Zhao L."/>
            <person name="Xie H.B."/>
            <person name="Fu W.Y."/>
            <person name="Jin J."/>
            <person name="Li X.W."/>
            <person name="Jiao Y."/>
            <person name="Zhou C.C."/>
            <person name="Tu T."/>
            <person name="Chai C.Y."/>
            <person name="Gao J.L."/>
            <person name="Fan L.J."/>
            <person name="van de Weg E."/>
            <person name="Wang J.Y."/>
            <person name="Gao Z.S."/>
        </authorList>
    </citation>
    <scope>NUCLEOTIDE SEQUENCE [LARGE SCALE GENOMIC DNA]</scope>
    <source>
        <tissue evidence="2">Leaves</tissue>
    </source>
</reference>
<evidence type="ECO:0000313" key="2">
    <source>
        <dbReference type="EMBL" id="KAB1206007.1"/>
    </source>
</evidence>
<dbReference type="AlphaFoldDB" id="A0A6A1V2A9"/>
<dbReference type="EMBL" id="RXIC02000025">
    <property type="protein sequence ID" value="KAB1206007.1"/>
    <property type="molecule type" value="Genomic_DNA"/>
</dbReference>
<evidence type="ECO:0000256" key="1">
    <source>
        <dbReference type="SAM" id="MobiDB-lite"/>
    </source>
</evidence>
<name>A0A6A1V2A9_9ROSI</name>
<proteinExistence type="predicted"/>
<keyword evidence="3" id="KW-1185">Reference proteome</keyword>
<dbReference type="Proteomes" id="UP000516437">
    <property type="component" value="Chromosome 7"/>
</dbReference>
<feature type="compositionally biased region" description="Low complexity" evidence="1">
    <location>
        <begin position="51"/>
        <end position="69"/>
    </location>
</feature>
<feature type="compositionally biased region" description="Polar residues" evidence="1">
    <location>
        <begin position="8"/>
        <end position="19"/>
    </location>
</feature>
<accession>A0A6A1V2A9</accession>
<feature type="region of interest" description="Disordered" evidence="1">
    <location>
        <begin position="1"/>
        <end position="69"/>
    </location>
</feature>
<gene>
    <name evidence="2" type="ORF">CJ030_MR7G009236</name>
</gene>
<evidence type="ECO:0000313" key="3">
    <source>
        <dbReference type="Proteomes" id="UP000516437"/>
    </source>
</evidence>
<protein>
    <submittedName>
        <fullName evidence="2">Uncharacterized protein</fullName>
    </submittedName>
</protein>
<comment type="caution">
    <text evidence="2">The sequence shown here is derived from an EMBL/GenBank/DDBJ whole genome shotgun (WGS) entry which is preliminary data.</text>
</comment>